<reference evidence="4 5" key="2">
    <citation type="submission" date="2017-10" db="EMBL/GenBank/DDBJ databases">
        <title>Bacterial endophytes that colonize and modify switchgrass growth.</title>
        <authorList>
            <person name="Debolt S."/>
        </authorList>
    </citation>
    <scope>NUCLEOTIDE SEQUENCE [LARGE SCALE GENOMIC DNA]</scope>
    <source>
        <strain evidence="4 5">A2-S9</strain>
    </source>
</reference>
<reference evidence="4 5" key="1">
    <citation type="submission" date="2017-09" db="EMBL/GenBank/DDBJ databases">
        <authorList>
            <person name="DeBolt S."/>
            <person name="Huntemann M."/>
            <person name="Clum A."/>
            <person name="Pillay M."/>
            <person name="Palaniappan K."/>
            <person name="Varghese N."/>
            <person name="Mikhailova N."/>
            <person name="Stamatis D."/>
            <person name="Reddy T."/>
            <person name="Daum C."/>
            <person name="Shapiro N."/>
            <person name="Ivanova N."/>
            <person name="Kyrpides N."/>
            <person name="Woyke T."/>
        </authorList>
    </citation>
    <scope>NUCLEOTIDE SEQUENCE [LARGE SCALE GENOMIC DNA]</scope>
    <source>
        <strain evidence="4 5">A2-S9</strain>
    </source>
</reference>
<dbReference type="EMBL" id="PDJN01000003">
    <property type="protein sequence ID" value="PFG58892.1"/>
    <property type="molecule type" value="Genomic_DNA"/>
</dbReference>
<feature type="compositionally biased region" description="Low complexity" evidence="1">
    <location>
        <begin position="323"/>
        <end position="338"/>
    </location>
</feature>
<feature type="domain" description="Phage tail fibre protein N-terminal" evidence="3">
    <location>
        <begin position="8"/>
        <end position="153"/>
    </location>
</feature>
<proteinExistence type="predicted"/>
<dbReference type="SUPFAM" id="SSF88874">
    <property type="entry name" value="Receptor-binding domain of short tail fibre protein gp12"/>
    <property type="match status" value="1"/>
</dbReference>
<dbReference type="Pfam" id="PF07484">
    <property type="entry name" value="Collar"/>
    <property type="match status" value="1"/>
</dbReference>
<evidence type="ECO:0000259" key="2">
    <source>
        <dbReference type="Pfam" id="PF07484"/>
    </source>
</evidence>
<protein>
    <submittedName>
        <fullName evidence="4">Tail collar domain</fullName>
    </submittedName>
</protein>
<evidence type="ECO:0000259" key="3">
    <source>
        <dbReference type="Pfam" id="PF12571"/>
    </source>
</evidence>
<evidence type="ECO:0000313" key="5">
    <source>
        <dbReference type="Proteomes" id="UP000221580"/>
    </source>
</evidence>
<dbReference type="InterPro" id="IPR037053">
    <property type="entry name" value="Phage_tail_collar_dom_sf"/>
</dbReference>
<dbReference type="PANTHER" id="PTHR35191:SF1">
    <property type="entry name" value="PROPHAGE SIDE TAIL FIBER PROTEIN HOMOLOG STFQ-RELATED"/>
    <property type="match status" value="1"/>
</dbReference>
<dbReference type="PANTHER" id="PTHR35191">
    <property type="entry name" value="PROPHAGE SIDE TAIL FIBER PROTEIN HOMOLOG STFQ-RELATED"/>
    <property type="match status" value="1"/>
</dbReference>
<sequence length="694" mass="72210">MVDKNSIFGGMITTQGAAKKTNCDALGIPWEPRYMLIGDANGTDPVPSPSQTKLVNQVYRAQINQLRVSPTDANVLIAEVVLPPDVGGWWVRELALEDKDGVFSAVANAPPSYKPVLAQGSGRNQVVRMHIITNGTSNIQLKIDPAVVLATRQYVDEAVNGLLPANKPAGTYTKVTVNDRGVFVSGSNPTTLAGYGITDTYTKDQITAMIAQASALPVGAMIGFPVDKVAPGFLELNGSVKSVATYPDLATFLGGAFNKGDEGAGNFRLPESRGEFLRGWDHGRGVDAGRAMSSYQLDMLKSHTHEYSPMRGSGVVNSVSNKVSAQSDANADNGATTGATGGGETRPRNLAVMWCIKAWNAPINQGSIDVAALEAEVARMRSLVITTTHKRLFVSTTGASAVVALKAEKLIIGSGVAAKAVTQVDLSVNMAAAGLGGLDAGVVAASSCYGIWVATNGANTAAIAALMPVLQGAITLGSPLITDLASTASMRVGMQFSSAFFPWGVTIKSIDSASQITASYSALATVALDNLRFVYEPILPAGYVGSRFSALFTDSTASKFPLAYMQVDKWILYRPGAGTNIVNLPLLASGVQGATAQPPTFVPVAVGALVPPTASKVKFTVWGHVGNTSSIAAPNPAHYGITNVPAGASPLHISDSAAAHNAATGDITLERGYMYYASGATYSGLACNGYEDNI</sequence>
<comment type="caution">
    <text evidence="4">The sequence shown here is derived from an EMBL/GenBank/DDBJ whole genome shotgun (WGS) entry which is preliminary data.</text>
</comment>
<gene>
    <name evidence="4" type="ORF">DM05_3557</name>
</gene>
<dbReference type="Proteomes" id="UP000221580">
    <property type="component" value="Unassembled WGS sequence"/>
</dbReference>
<feature type="region of interest" description="Disordered" evidence="1">
    <location>
        <begin position="323"/>
        <end position="343"/>
    </location>
</feature>
<organism evidence="4 5">
    <name type="scientific">Pseudomonas poae</name>
    <dbReference type="NCBI Taxonomy" id="200451"/>
    <lineage>
        <taxon>Bacteria</taxon>
        <taxon>Pseudomonadati</taxon>
        <taxon>Pseudomonadota</taxon>
        <taxon>Gammaproteobacteria</taxon>
        <taxon>Pseudomonadales</taxon>
        <taxon>Pseudomonadaceae</taxon>
        <taxon>Pseudomonas</taxon>
    </lineage>
</organism>
<evidence type="ECO:0000313" key="4">
    <source>
        <dbReference type="EMBL" id="PFG58892.1"/>
    </source>
</evidence>
<dbReference type="Gene3D" id="3.90.1340.10">
    <property type="entry name" value="Phage tail collar domain"/>
    <property type="match status" value="1"/>
</dbReference>
<dbReference type="InterPro" id="IPR022225">
    <property type="entry name" value="Phage_tail_fibre_N"/>
</dbReference>
<dbReference type="InterPro" id="IPR051934">
    <property type="entry name" value="Phage_Tail_Fiber_Structural"/>
</dbReference>
<feature type="domain" description="Phage tail collar" evidence="2">
    <location>
        <begin position="219"/>
        <end position="277"/>
    </location>
</feature>
<dbReference type="RefSeq" id="WP_193603385.1">
    <property type="nucleotide sequence ID" value="NZ_PDJN01000003.1"/>
</dbReference>
<evidence type="ECO:0000256" key="1">
    <source>
        <dbReference type="SAM" id="MobiDB-lite"/>
    </source>
</evidence>
<dbReference type="AlphaFoldDB" id="A0A7Z1GL46"/>
<dbReference type="Pfam" id="PF12571">
    <property type="entry name" value="Phage_tail_fib"/>
    <property type="match status" value="1"/>
</dbReference>
<name>A0A7Z1GL46_9PSED</name>
<dbReference type="InterPro" id="IPR011083">
    <property type="entry name" value="Phage_tail_collar_dom"/>
</dbReference>
<accession>A0A7Z1GL46</accession>